<keyword evidence="3" id="KW-0805">Transcription regulation</keyword>
<reference evidence="7 8" key="1">
    <citation type="journal article" date="2018" name="IMA Fungus">
        <title>IMA Genome-F 9: Draft genome sequence of Annulohypoxylon stygium, Aspergillus mulundensis, Berkeleyomyces basicola (syn. Thielaviopsis basicola), Ceratocystis smalleyi, two Cercospora beticola strains, Coleophoma cylindrospora, Fusarium fracticaudum, Phialophora cf. hyalina, and Morchella septimelata.</title>
        <authorList>
            <person name="Wingfield B.D."/>
            <person name="Bills G.F."/>
            <person name="Dong Y."/>
            <person name="Huang W."/>
            <person name="Nel W.J."/>
            <person name="Swalarsk-Parry B.S."/>
            <person name="Vaghefi N."/>
            <person name="Wilken P.M."/>
            <person name="An Z."/>
            <person name="de Beer Z.W."/>
            <person name="De Vos L."/>
            <person name="Chen L."/>
            <person name="Duong T.A."/>
            <person name="Gao Y."/>
            <person name="Hammerbacher A."/>
            <person name="Kikkert J.R."/>
            <person name="Li Y."/>
            <person name="Li H."/>
            <person name="Li K."/>
            <person name="Li Q."/>
            <person name="Liu X."/>
            <person name="Ma X."/>
            <person name="Naidoo K."/>
            <person name="Pethybridge S.J."/>
            <person name="Sun J."/>
            <person name="Steenkamp E.T."/>
            <person name="van der Nest M.A."/>
            <person name="van Wyk S."/>
            <person name="Wingfield M.J."/>
            <person name="Xiong C."/>
            <person name="Yue Q."/>
            <person name="Zhang X."/>
        </authorList>
    </citation>
    <scope>NUCLEOTIDE SEQUENCE [LARGE SCALE GENOMIC DNA]</scope>
    <source>
        <strain evidence="7 8">BP5796</strain>
    </source>
</reference>
<evidence type="ECO:0000256" key="1">
    <source>
        <dbReference type="ARBA" id="ARBA00022723"/>
    </source>
</evidence>
<dbReference type="GO" id="GO:0046872">
    <property type="term" value="F:metal ion binding"/>
    <property type="evidence" value="ECO:0007669"/>
    <property type="project" value="UniProtKB-KW"/>
</dbReference>
<keyword evidence="5" id="KW-0804">Transcription</keyword>
<dbReference type="InterPro" id="IPR052360">
    <property type="entry name" value="Transcr_Regulatory_Proteins"/>
</dbReference>
<gene>
    <name evidence="7" type="ORF">BP5796_13137</name>
</gene>
<evidence type="ECO:0000256" key="5">
    <source>
        <dbReference type="ARBA" id="ARBA00023163"/>
    </source>
</evidence>
<accession>A0A3D8Q3Q3</accession>
<organism evidence="7 8">
    <name type="scientific">Coleophoma crateriformis</name>
    <dbReference type="NCBI Taxonomy" id="565419"/>
    <lineage>
        <taxon>Eukaryota</taxon>
        <taxon>Fungi</taxon>
        <taxon>Dikarya</taxon>
        <taxon>Ascomycota</taxon>
        <taxon>Pezizomycotina</taxon>
        <taxon>Leotiomycetes</taxon>
        <taxon>Helotiales</taxon>
        <taxon>Dermateaceae</taxon>
        <taxon>Coleophoma</taxon>
    </lineage>
</organism>
<evidence type="ECO:0008006" key="9">
    <source>
        <dbReference type="Google" id="ProtNLM"/>
    </source>
</evidence>
<dbReference type="PANTHER" id="PTHR36206">
    <property type="entry name" value="ASPERCRYPTIN BIOSYNTHESIS CLUSTER-SPECIFIC TRANSCRIPTION REGULATOR ATNN-RELATED"/>
    <property type="match status" value="1"/>
</dbReference>
<evidence type="ECO:0000256" key="3">
    <source>
        <dbReference type="ARBA" id="ARBA00023015"/>
    </source>
</evidence>
<keyword evidence="8" id="KW-1185">Reference proteome</keyword>
<keyword evidence="1" id="KW-0479">Metal-binding</keyword>
<evidence type="ECO:0000313" key="7">
    <source>
        <dbReference type="EMBL" id="RDW56496.1"/>
    </source>
</evidence>
<evidence type="ECO:0000256" key="2">
    <source>
        <dbReference type="ARBA" id="ARBA00022833"/>
    </source>
</evidence>
<keyword evidence="2" id="KW-0862">Zinc</keyword>
<evidence type="ECO:0000313" key="8">
    <source>
        <dbReference type="Proteomes" id="UP000256328"/>
    </source>
</evidence>
<dbReference type="AlphaFoldDB" id="A0A3D8Q3Q3"/>
<dbReference type="GO" id="GO:0003677">
    <property type="term" value="F:DNA binding"/>
    <property type="evidence" value="ECO:0007669"/>
    <property type="project" value="UniProtKB-KW"/>
</dbReference>
<protein>
    <recommendedName>
        <fullName evidence="9">Transcription factor domain-containing protein</fullName>
    </recommendedName>
</protein>
<dbReference type="EMBL" id="PDLN01000026">
    <property type="protein sequence ID" value="RDW56496.1"/>
    <property type="molecule type" value="Genomic_DNA"/>
</dbReference>
<sequence>MTRSPVIRNPTTQIFQDDQEHRYFSSFYTSTAYEITGYFIYDIFSQLVPQSCYHQPYFSKAVVAIGALQESIRISNRESQQRFSLEALEDTRLVQHRHYALQRYNEALSLMRRGFVAGRYARYLRNVLIFCILVSYFEAIHNNQETCNTQIQIGIKILLGWLKTSRPDKRALALAGIASPSPNLIENDILTAYVRLYRQTMHSSPRMPQWSFPIEEAEVLGKMPEQFSSIREARTYWELLDRCKANSISSYDPNTLKPGDSQITFRPLNCPPGEVPIVVQNHVAFMRKWCMAIAPFLQESSEEENISDFLSAATHLVKTRVSAITYTAMFSPDEIIFDNYEDEYNQIHALSKKILHVSDSAFSGENAPGMFDEGLILSLCQAVIHCRNRAIRREILQTCRDFVPREGLLGWQNDISMSIGRWVVENEEAGLLDKVRMVPQDARIRIYSIQYSLRHRQGVLLYNGERAGAYDSSLAQEREISW</sequence>
<evidence type="ECO:0000256" key="6">
    <source>
        <dbReference type="ARBA" id="ARBA00023242"/>
    </source>
</evidence>
<dbReference type="Proteomes" id="UP000256328">
    <property type="component" value="Unassembled WGS sequence"/>
</dbReference>
<evidence type="ECO:0000256" key="4">
    <source>
        <dbReference type="ARBA" id="ARBA00023125"/>
    </source>
</evidence>
<comment type="caution">
    <text evidence="7">The sequence shown here is derived from an EMBL/GenBank/DDBJ whole genome shotgun (WGS) entry which is preliminary data.</text>
</comment>
<keyword evidence="4" id="KW-0238">DNA-binding</keyword>
<keyword evidence="6" id="KW-0539">Nucleus</keyword>
<dbReference type="PANTHER" id="PTHR36206:SF4">
    <property type="entry name" value="HYPOTHETICAL CONSERVED PROTEIN (EUROFUNG)-RELATED"/>
    <property type="match status" value="1"/>
</dbReference>
<name>A0A3D8Q3Q3_9HELO</name>
<dbReference type="OrthoDB" id="2593732at2759"/>
<proteinExistence type="predicted"/>